<dbReference type="OrthoDB" id="1934635at2759"/>
<evidence type="ECO:0000313" key="1">
    <source>
        <dbReference type="EMBL" id="RDX97126.1"/>
    </source>
</evidence>
<keyword evidence="2" id="KW-1185">Reference proteome</keyword>
<sequence>SWGSLIHLSNSNATCTSSFFNKNLKVECLTSSLPLLKVMTLTFTCGLRMVHPVLGNSIQGEGECFHLDVVFKDSMWPHGGTHNMELLKMLKNYRFPLGLELGMRISEISVAGRQAYHVMTNESVRVELGKMGCLSVNWEGLSPKSRYILDSMKKLREKLDMVGKSLDVVQKDAQSTNTKVVIKEVLIPLRKRGERRERHRREEKSERRYRREEDRRDDLDLGKCKIARFIGDCMLEVYIDWVLKVEQLITSFGVQGRKGVSLVAVALEDCALVWWTSLMDHIRRGIKEPC</sequence>
<gene>
    <name evidence="1" type="ORF">CR513_20145</name>
</gene>
<dbReference type="EMBL" id="QJKJ01003735">
    <property type="protein sequence ID" value="RDX97126.1"/>
    <property type="molecule type" value="Genomic_DNA"/>
</dbReference>
<reference evidence="1" key="1">
    <citation type="submission" date="2018-05" db="EMBL/GenBank/DDBJ databases">
        <title>Draft genome of Mucuna pruriens seed.</title>
        <authorList>
            <person name="Nnadi N.E."/>
            <person name="Vos R."/>
            <person name="Hasami M.H."/>
            <person name="Devisetty U.K."/>
            <person name="Aguiy J.C."/>
        </authorList>
    </citation>
    <scope>NUCLEOTIDE SEQUENCE [LARGE SCALE GENOMIC DNA]</scope>
    <source>
        <strain evidence="1">JCA_2017</strain>
    </source>
</reference>
<feature type="non-terminal residue" evidence="1">
    <location>
        <position position="290"/>
    </location>
</feature>
<organism evidence="1 2">
    <name type="scientific">Mucuna pruriens</name>
    <name type="common">Velvet bean</name>
    <name type="synonym">Dolichos pruriens</name>
    <dbReference type="NCBI Taxonomy" id="157652"/>
    <lineage>
        <taxon>Eukaryota</taxon>
        <taxon>Viridiplantae</taxon>
        <taxon>Streptophyta</taxon>
        <taxon>Embryophyta</taxon>
        <taxon>Tracheophyta</taxon>
        <taxon>Spermatophyta</taxon>
        <taxon>Magnoliopsida</taxon>
        <taxon>eudicotyledons</taxon>
        <taxon>Gunneridae</taxon>
        <taxon>Pentapetalae</taxon>
        <taxon>rosids</taxon>
        <taxon>fabids</taxon>
        <taxon>Fabales</taxon>
        <taxon>Fabaceae</taxon>
        <taxon>Papilionoideae</taxon>
        <taxon>50 kb inversion clade</taxon>
        <taxon>NPAAA clade</taxon>
        <taxon>indigoferoid/millettioid clade</taxon>
        <taxon>Phaseoleae</taxon>
        <taxon>Mucuna</taxon>
    </lineage>
</organism>
<accession>A0A371H389</accession>
<feature type="non-terminal residue" evidence="1">
    <location>
        <position position="1"/>
    </location>
</feature>
<comment type="caution">
    <text evidence="1">The sequence shown here is derived from an EMBL/GenBank/DDBJ whole genome shotgun (WGS) entry which is preliminary data.</text>
</comment>
<dbReference type="AlphaFoldDB" id="A0A371H389"/>
<name>A0A371H389_MUCPR</name>
<dbReference type="Proteomes" id="UP000257109">
    <property type="component" value="Unassembled WGS sequence"/>
</dbReference>
<proteinExistence type="predicted"/>
<evidence type="ECO:0000313" key="2">
    <source>
        <dbReference type="Proteomes" id="UP000257109"/>
    </source>
</evidence>
<protein>
    <submittedName>
        <fullName evidence="1">Uncharacterized protein</fullName>
    </submittedName>
</protein>